<dbReference type="GO" id="GO:0045454">
    <property type="term" value="P:cell redox homeostasis"/>
    <property type="evidence" value="ECO:0007669"/>
    <property type="project" value="TreeGrafter"/>
</dbReference>
<evidence type="ECO:0000256" key="7">
    <source>
        <dbReference type="SAM" id="SignalP"/>
    </source>
</evidence>
<feature type="transmembrane region" description="Helical" evidence="6">
    <location>
        <begin position="305"/>
        <end position="329"/>
    </location>
</feature>
<feature type="transmembrane region" description="Helical" evidence="6">
    <location>
        <begin position="389"/>
        <end position="409"/>
    </location>
</feature>
<keyword evidence="4 6" id="KW-1133">Transmembrane helix</keyword>
<evidence type="ECO:0000313" key="11">
    <source>
        <dbReference type="Proteomes" id="UP000235828"/>
    </source>
</evidence>
<feature type="transmembrane region" description="Helical" evidence="6">
    <location>
        <begin position="526"/>
        <end position="549"/>
    </location>
</feature>
<dbReference type="Proteomes" id="UP000235828">
    <property type="component" value="Chromosome A"/>
</dbReference>
<feature type="domain" description="Cytochrome C biogenesis protein transmembrane" evidence="8">
    <location>
        <begin position="307"/>
        <end position="521"/>
    </location>
</feature>
<sequence>MLKKIKLRLAVIKSWYLLTLCLLASFAVNASQTVQSTGWITDPNHPPASLRFMLTGAQDPSARQIEAVLEVQLEPEWKTYWRSPGEGGVAPTLDWSNSSNIADLQWHWPAPNYYELLGVTTLGYQSQVAFPITITLEDETKPAVLDASLRMASCTTICVITDYPIKLPFTPQELRLNQEAMFLYSQGMSNTPKQTQQVSIEGTYWDQANQTLTVELSQSGQWQSPRLFVDGKAITDEYFEQPTIHLEEQTLTATFKVSNWLGEADLTNKPITLTVADDTLAVELNTDISAVPFQSNITTTTEHSLFVMLGFALLGGLILNLMPCVLPVLGMKLNSIVSAQNLPLAHVRRSFIASALGIVSSFALLAVGISALKLGGQAIGWGIQFQNGWFIGFMFVVTLAFAANLFGFFELQLPSKLNTWLARQGDNSYLGHYVQGAFATLLATPCSAPFLGTAVAYALGASYTELWLIFLALGLGMSGPWILLAIRPKLITLLPKPGAWMFRVKMVFAVLMLATSLWLASLLSPFIGQAAMLLLIALVLLALIIWVRIKHGTKALLLILASIAFFLGAGLVVGSVTAKHWSTPIVDDLNWQPLNADEIPTLVAQGKTVFVDVTADWCITCKANKIGVILQDPVYSALGDQNIVLMKGDWTTPSDSVTKFLQSHQRYGVPFNIVYGPSSAQGIPLPVILNSEDVVSAIHAADLDSSSTQNRGE</sequence>
<dbReference type="GO" id="GO:0016020">
    <property type="term" value="C:membrane"/>
    <property type="evidence" value="ECO:0007669"/>
    <property type="project" value="UniProtKB-SubCell"/>
</dbReference>
<dbReference type="EMBL" id="LT960611">
    <property type="protein sequence ID" value="SON49533.1"/>
    <property type="molecule type" value="Genomic_DNA"/>
</dbReference>
<feature type="transmembrane region" description="Helical" evidence="6">
    <location>
        <begin position="350"/>
        <end position="369"/>
    </location>
</feature>
<feature type="chain" id="PRO_5014815494" evidence="7">
    <location>
        <begin position="31"/>
        <end position="713"/>
    </location>
</feature>
<feature type="transmembrane region" description="Helical" evidence="6">
    <location>
        <begin position="556"/>
        <end position="576"/>
    </location>
</feature>
<dbReference type="Gene3D" id="3.40.30.10">
    <property type="entry name" value="Glutaredoxin"/>
    <property type="match status" value="1"/>
</dbReference>
<evidence type="ECO:0000313" key="10">
    <source>
        <dbReference type="EMBL" id="SON49533.1"/>
    </source>
</evidence>
<comment type="subcellular location">
    <subcellularLocation>
        <location evidence="1">Membrane</location>
        <topology evidence="1">Multi-pass membrane protein</topology>
    </subcellularLocation>
</comment>
<evidence type="ECO:0000256" key="2">
    <source>
        <dbReference type="ARBA" id="ARBA00022692"/>
    </source>
</evidence>
<dbReference type="PANTHER" id="PTHR32234">
    <property type="entry name" value="THIOL:DISULFIDE INTERCHANGE PROTEIN DSBD"/>
    <property type="match status" value="1"/>
</dbReference>
<dbReference type="InterPro" id="IPR036249">
    <property type="entry name" value="Thioredoxin-like_sf"/>
</dbReference>
<evidence type="ECO:0000259" key="8">
    <source>
        <dbReference type="Pfam" id="PF02683"/>
    </source>
</evidence>
<dbReference type="PANTHER" id="PTHR32234:SF3">
    <property type="entry name" value="SUPPRESSION OF COPPER SENSITIVITY PROTEIN"/>
    <property type="match status" value="1"/>
</dbReference>
<dbReference type="RefSeq" id="WP_231897887.1">
    <property type="nucleotide sequence ID" value="NZ_LT960611.1"/>
</dbReference>
<keyword evidence="5 6" id="KW-0472">Membrane</keyword>
<proteinExistence type="predicted"/>
<dbReference type="InterPro" id="IPR035671">
    <property type="entry name" value="DsbD_gamma"/>
</dbReference>
<dbReference type="SUPFAM" id="SSF52833">
    <property type="entry name" value="Thioredoxin-like"/>
    <property type="match status" value="1"/>
</dbReference>
<feature type="domain" description="Thiol:disulfide interchange protein DsbD N-terminal" evidence="9">
    <location>
        <begin position="64"/>
        <end position="164"/>
    </location>
</feature>
<evidence type="ECO:0000256" key="1">
    <source>
        <dbReference type="ARBA" id="ARBA00004141"/>
    </source>
</evidence>
<feature type="signal peptide" evidence="7">
    <location>
        <begin position="1"/>
        <end position="30"/>
    </location>
</feature>
<dbReference type="CDD" id="cd02953">
    <property type="entry name" value="DsbDgamma"/>
    <property type="match status" value="1"/>
</dbReference>
<dbReference type="AlphaFoldDB" id="A0A2N8ZCC1"/>
<feature type="transmembrane region" description="Helical" evidence="6">
    <location>
        <begin position="466"/>
        <end position="486"/>
    </location>
</feature>
<dbReference type="GO" id="GO:0015035">
    <property type="term" value="F:protein-disulfide reductase activity"/>
    <property type="evidence" value="ECO:0007669"/>
    <property type="project" value="TreeGrafter"/>
</dbReference>
<evidence type="ECO:0000256" key="6">
    <source>
        <dbReference type="SAM" id="Phobius"/>
    </source>
</evidence>
<evidence type="ECO:0000256" key="3">
    <source>
        <dbReference type="ARBA" id="ARBA00022748"/>
    </source>
</evidence>
<dbReference type="Pfam" id="PF11412">
    <property type="entry name" value="DsbD_N"/>
    <property type="match status" value="1"/>
</dbReference>
<keyword evidence="3" id="KW-0201">Cytochrome c-type biogenesis</keyword>
<keyword evidence="11" id="KW-1185">Reference proteome</keyword>
<protein>
    <submittedName>
        <fullName evidence="10">Putative suppressor for copper-sensitivity B</fullName>
    </submittedName>
</protein>
<dbReference type="Pfam" id="PF02683">
    <property type="entry name" value="DsbD_TM"/>
    <property type="match status" value="1"/>
</dbReference>
<gene>
    <name evidence="10" type="ORF">VTAP4600_A1554</name>
</gene>
<keyword evidence="7" id="KW-0732">Signal</keyword>
<dbReference type="InterPro" id="IPR003834">
    <property type="entry name" value="Cyt_c_assmbl_TM_dom"/>
</dbReference>
<evidence type="ECO:0000259" key="9">
    <source>
        <dbReference type="Pfam" id="PF11412"/>
    </source>
</evidence>
<evidence type="ECO:0000256" key="5">
    <source>
        <dbReference type="ARBA" id="ARBA00023136"/>
    </source>
</evidence>
<name>A0A2N8ZCC1_9VIBR</name>
<dbReference type="GO" id="GO:0017004">
    <property type="term" value="P:cytochrome complex assembly"/>
    <property type="evidence" value="ECO:0007669"/>
    <property type="project" value="UniProtKB-KW"/>
</dbReference>
<accession>A0A2N8ZCC1</accession>
<feature type="transmembrane region" description="Helical" evidence="6">
    <location>
        <begin position="430"/>
        <end position="460"/>
    </location>
</feature>
<feature type="transmembrane region" description="Helical" evidence="6">
    <location>
        <begin position="498"/>
        <end position="520"/>
    </location>
</feature>
<reference evidence="10 11" key="1">
    <citation type="submission" date="2017-10" db="EMBL/GenBank/DDBJ databases">
        <authorList>
            <person name="Banno H."/>
            <person name="Chua N.-H."/>
        </authorList>
    </citation>
    <scope>NUCLEOTIDE SEQUENCE [LARGE SCALE GENOMIC DNA]</scope>
    <source>
        <strain evidence="10">Vibrio tapetis CECT4600</strain>
    </source>
</reference>
<evidence type="ECO:0000256" key="4">
    <source>
        <dbReference type="ARBA" id="ARBA00022989"/>
    </source>
</evidence>
<organism evidence="10 11">
    <name type="scientific">Vibrio tapetis subsp. tapetis</name>
    <dbReference type="NCBI Taxonomy" id="1671868"/>
    <lineage>
        <taxon>Bacteria</taxon>
        <taxon>Pseudomonadati</taxon>
        <taxon>Pseudomonadota</taxon>
        <taxon>Gammaproteobacteria</taxon>
        <taxon>Vibrionales</taxon>
        <taxon>Vibrionaceae</taxon>
        <taxon>Vibrio</taxon>
    </lineage>
</organism>
<keyword evidence="2 6" id="KW-0812">Transmembrane</keyword>
<dbReference type="Pfam" id="PF13899">
    <property type="entry name" value="Thioredoxin_7"/>
    <property type="match status" value="1"/>
</dbReference>
<dbReference type="KEGG" id="vta:A1554"/>
<dbReference type="InterPro" id="IPR028250">
    <property type="entry name" value="DsbDN"/>
</dbReference>